<keyword evidence="3" id="KW-1185">Reference proteome</keyword>
<name>A0ABW5BK77_9PROT</name>
<evidence type="ECO:0000313" key="3">
    <source>
        <dbReference type="Proteomes" id="UP001597294"/>
    </source>
</evidence>
<dbReference type="EMBL" id="JBHUII010000004">
    <property type="protein sequence ID" value="MFD2206532.1"/>
    <property type="molecule type" value="Genomic_DNA"/>
</dbReference>
<comment type="caution">
    <text evidence="2">The sequence shown here is derived from an EMBL/GenBank/DDBJ whole genome shotgun (WGS) entry which is preliminary data.</text>
</comment>
<feature type="chain" id="PRO_5045851558" description="Autotransporter domain-containing protein" evidence="1">
    <location>
        <begin position="33"/>
        <end position="692"/>
    </location>
</feature>
<organism evidence="2 3">
    <name type="scientific">Kiloniella antarctica</name>
    <dbReference type="NCBI Taxonomy" id="1550907"/>
    <lineage>
        <taxon>Bacteria</taxon>
        <taxon>Pseudomonadati</taxon>
        <taxon>Pseudomonadota</taxon>
        <taxon>Alphaproteobacteria</taxon>
        <taxon>Rhodospirillales</taxon>
        <taxon>Kiloniellaceae</taxon>
        <taxon>Kiloniella</taxon>
    </lineage>
</organism>
<dbReference type="RefSeq" id="WP_380252197.1">
    <property type="nucleotide sequence ID" value="NZ_JBHUII010000004.1"/>
</dbReference>
<gene>
    <name evidence="2" type="ORF">ACFSKO_12940</name>
</gene>
<evidence type="ECO:0000313" key="2">
    <source>
        <dbReference type="EMBL" id="MFD2206532.1"/>
    </source>
</evidence>
<proteinExistence type="predicted"/>
<evidence type="ECO:0008006" key="4">
    <source>
        <dbReference type="Google" id="ProtNLM"/>
    </source>
</evidence>
<evidence type="ECO:0000256" key="1">
    <source>
        <dbReference type="SAM" id="SignalP"/>
    </source>
</evidence>
<feature type="signal peptide" evidence="1">
    <location>
        <begin position="1"/>
        <end position="32"/>
    </location>
</feature>
<protein>
    <recommendedName>
        <fullName evidence="4">Autotransporter domain-containing protein</fullName>
    </recommendedName>
</protein>
<dbReference type="Proteomes" id="UP001597294">
    <property type="component" value="Unassembled WGS sequence"/>
</dbReference>
<sequence>MRLRISKVLYFKLAAFISSAFLLSFSAQPTLADWVANFAPPEHSNSKILIDLPDDLDIITLTTLGVELDGIDITSLLSLDGTDFIYQPLEAFDNGEHILKLVTLNADGSSEEKQKWSFNLSGKNQGSLDDLTNGSEEVEMAERLLRSAYFRADTLTEFSRRVVQQNIGHETNRSTLSGSGDLNGGFSAGKWTVDGHSNYLVQSDVDQAQTEHPIDIGEYDINANYQGDTMVGGFTLGHHDTGLETLIVSDFYRRGASVRIGTSDRRVEAQGFAFGTESVSGASDLTGLNSTEDRLKGVSLSVKPFSTDVDALKLIGTYYDGMGEGSGIGVSDLDSAATGSGWGLGLEKSFGQQRTRLKAQYAHALFDQDGDSGDAPNDGSDAVSLLVEHRLFEEGPIIGNDTLDIDVGFGYDRVDTFFESLANPGLVSDRDAYTAFSNLYWGALSANAYALHETNNVDDLSNVPTDQLDSLDLGVNYSFDQQTGSTEWLGTPYVYVSGYVASLGREKTPIGYDGPDTDNFSSSLTLGGGSSYEAWYWSASHTYSQFNDYTNESSDTADNLTSLNTGWSVSDRLDLTGGLQFGIFEDLDTDKNSFNTNVYLGASAELVPDKVDFNIDYNLNLANGSGDSSDSHIVNSEVEWTFLQPRTNRPGLALALRGSMEELNGNSDSAQNETEYQAYMVLRVKAPFSFNY</sequence>
<accession>A0ABW5BK77</accession>
<keyword evidence="1" id="KW-0732">Signal</keyword>
<reference evidence="3" key="1">
    <citation type="journal article" date="2019" name="Int. J. Syst. Evol. Microbiol.">
        <title>The Global Catalogue of Microorganisms (GCM) 10K type strain sequencing project: providing services to taxonomists for standard genome sequencing and annotation.</title>
        <authorList>
            <consortium name="The Broad Institute Genomics Platform"/>
            <consortium name="The Broad Institute Genome Sequencing Center for Infectious Disease"/>
            <person name="Wu L."/>
            <person name="Ma J."/>
        </authorList>
    </citation>
    <scope>NUCLEOTIDE SEQUENCE [LARGE SCALE GENOMIC DNA]</scope>
    <source>
        <strain evidence="3">CGMCC 4.7192</strain>
    </source>
</reference>